<name>A0A0R2FUV6_9LACO</name>
<evidence type="ECO:0000256" key="3">
    <source>
        <dbReference type="ARBA" id="ARBA00022692"/>
    </source>
</evidence>
<keyword evidence="5 6" id="KW-0472">Membrane</keyword>
<dbReference type="STRING" id="1123500.GCA_000420365_00917"/>
<organism evidence="8 9">
    <name type="scientific">Weissella halotolerans DSM 20190</name>
    <dbReference type="NCBI Taxonomy" id="1123500"/>
    <lineage>
        <taxon>Bacteria</taxon>
        <taxon>Bacillati</taxon>
        <taxon>Bacillota</taxon>
        <taxon>Bacilli</taxon>
        <taxon>Lactobacillales</taxon>
        <taxon>Lactobacillaceae</taxon>
        <taxon>Weissella</taxon>
    </lineage>
</organism>
<dbReference type="GO" id="GO:0005886">
    <property type="term" value="C:plasma membrane"/>
    <property type="evidence" value="ECO:0007669"/>
    <property type="project" value="UniProtKB-SubCell"/>
</dbReference>
<dbReference type="InterPro" id="IPR015414">
    <property type="entry name" value="TMEM64"/>
</dbReference>
<comment type="similarity">
    <text evidence="6">Belongs to the TVP38/TMEM64 family.</text>
</comment>
<dbReference type="Proteomes" id="UP000051296">
    <property type="component" value="Unassembled WGS sequence"/>
</dbReference>
<dbReference type="EMBL" id="JQAX01000002">
    <property type="protein sequence ID" value="KRN32175.1"/>
    <property type="molecule type" value="Genomic_DNA"/>
</dbReference>
<keyword evidence="2 6" id="KW-1003">Cell membrane</keyword>
<feature type="transmembrane region" description="Helical" evidence="6">
    <location>
        <begin position="84"/>
        <end position="106"/>
    </location>
</feature>
<protein>
    <recommendedName>
        <fullName evidence="6">TVP38/TMEM64 family membrane protein</fullName>
    </recommendedName>
</protein>
<feature type="transmembrane region" description="Helical" evidence="6">
    <location>
        <begin position="51"/>
        <end position="72"/>
    </location>
</feature>
<evidence type="ECO:0000256" key="1">
    <source>
        <dbReference type="ARBA" id="ARBA00004651"/>
    </source>
</evidence>
<dbReference type="InterPro" id="IPR032816">
    <property type="entry name" value="VTT_dom"/>
</dbReference>
<gene>
    <name evidence="8" type="ORF">IV68_GL000524</name>
</gene>
<dbReference type="FunCoup" id="A0A0R2FUV6">
    <property type="interactions" value="12"/>
</dbReference>
<sequence length="201" mass="22644">MGGTMQTKYTKWLIQSISYLGLIFTGWLVYDLYSKGIFTDGDALIRLVKGYGVWAPTIFVIIQIVQVVIPIIPGGITLPAGAYIFGPLWGFVYNYLGIVIGSLILFGLGRRYGRRIVDAFVSEKTINKYIRRLDGKGWRTTFALLILMPLAPDDALVLLTSLSDMSWREFTWIIILCKPATVFAYSMAVMYGADWVMRMLS</sequence>
<proteinExistence type="inferred from homology"/>
<comment type="subcellular location">
    <subcellularLocation>
        <location evidence="1 6">Cell membrane</location>
        <topology evidence="1 6">Multi-pass membrane protein</topology>
    </subcellularLocation>
</comment>
<comment type="caution">
    <text evidence="8">The sequence shown here is derived from an EMBL/GenBank/DDBJ whole genome shotgun (WGS) entry which is preliminary data.</text>
</comment>
<dbReference type="PATRIC" id="fig|1123500.6.peg.527"/>
<keyword evidence="3 6" id="KW-0812">Transmembrane</keyword>
<evidence type="ECO:0000313" key="8">
    <source>
        <dbReference type="EMBL" id="KRN32175.1"/>
    </source>
</evidence>
<keyword evidence="4 6" id="KW-1133">Transmembrane helix</keyword>
<reference evidence="8 9" key="1">
    <citation type="journal article" date="2015" name="Genome Announc.">
        <title>Expanding the biotechnology potential of lactobacilli through comparative genomics of 213 strains and associated genera.</title>
        <authorList>
            <person name="Sun Z."/>
            <person name="Harris H.M."/>
            <person name="McCann A."/>
            <person name="Guo C."/>
            <person name="Argimon S."/>
            <person name="Zhang W."/>
            <person name="Yang X."/>
            <person name="Jeffery I.B."/>
            <person name="Cooney J.C."/>
            <person name="Kagawa T.F."/>
            <person name="Liu W."/>
            <person name="Song Y."/>
            <person name="Salvetti E."/>
            <person name="Wrobel A."/>
            <person name="Rasinkangas P."/>
            <person name="Parkhill J."/>
            <person name="Rea M.C."/>
            <person name="O'Sullivan O."/>
            <person name="Ritari J."/>
            <person name="Douillard F.P."/>
            <person name="Paul Ross R."/>
            <person name="Yang R."/>
            <person name="Briner A.E."/>
            <person name="Felis G.E."/>
            <person name="de Vos W.M."/>
            <person name="Barrangou R."/>
            <person name="Klaenhammer T.R."/>
            <person name="Caufield P.W."/>
            <person name="Cui Y."/>
            <person name="Zhang H."/>
            <person name="O'Toole P.W."/>
        </authorList>
    </citation>
    <scope>NUCLEOTIDE SEQUENCE [LARGE SCALE GENOMIC DNA]</scope>
    <source>
        <strain evidence="8 9">DSM 20190</strain>
    </source>
</reference>
<evidence type="ECO:0000256" key="2">
    <source>
        <dbReference type="ARBA" id="ARBA00022475"/>
    </source>
</evidence>
<dbReference type="AlphaFoldDB" id="A0A0R2FUV6"/>
<dbReference type="PANTHER" id="PTHR12677">
    <property type="entry name" value="GOLGI APPARATUS MEMBRANE PROTEIN TVP38-RELATED"/>
    <property type="match status" value="1"/>
</dbReference>
<dbReference type="Pfam" id="PF09335">
    <property type="entry name" value="VTT_dom"/>
    <property type="match status" value="1"/>
</dbReference>
<feature type="transmembrane region" description="Helical" evidence="6">
    <location>
        <begin position="12"/>
        <end position="30"/>
    </location>
</feature>
<dbReference type="InParanoid" id="A0A0R2FUV6"/>
<keyword evidence="9" id="KW-1185">Reference proteome</keyword>
<feature type="transmembrane region" description="Helical" evidence="6">
    <location>
        <begin position="141"/>
        <end position="160"/>
    </location>
</feature>
<evidence type="ECO:0000259" key="7">
    <source>
        <dbReference type="Pfam" id="PF09335"/>
    </source>
</evidence>
<evidence type="ECO:0000256" key="5">
    <source>
        <dbReference type="ARBA" id="ARBA00023136"/>
    </source>
</evidence>
<dbReference type="eggNOG" id="COG0398">
    <property type="taxonomic scope" value="Bacteria"/>
</dbReference>
<evidence type="ECO:0000313" key="9">
    <source>
        <dbReference type="Proteomes" id="UP000051296"/>
    </source>
</evidence>
<feature type="domain" description="VTT" evidence="7">
    <location>
        <begin position="72"/>
        <end position="189"/>
    </location>
</feature>
<accession>A0A0R2FUV6</accession>
<evidence type="ECO:0000256" key="4">
    <source>
        <dbReference type="ARBA" id="ARBA00022989"/>
    </source>
</evidence>
<evidence type="ECO:0000256" key="6">
    <source>
        <dbReference type="RuleBase" id="RU366058"/>
    </source>
</evidence>
<feature type="transmembrane region" description="Helical" evidence="6">
    <location>
        <begin position="172"/>
        <end position="193"/>
    </location>
</feature>
<dbReference type="PANTHER" id="PTHR12677:SF49">
    <property type="entry name" value="TVP38_TMEM64 FAMILY MEMBRANE PROTEIN"/>
    <property type="match status" value="1"/>
</dbReference>